<name>A0A979FUH4_HYAAZ</name>
<keyword evidence="2" id="KW-1185">Reference proteome</keyword>
<organism evidence="2 3">
    <name type="scientific">Hyalella azteca</name>
    <name type="common">Amphipod</name>
    <dbReference type="NCBI Taxonomy" id="294128"/>
    <lineage>
        <taxon>Eukaryota</taxon>
        <taxon>Metazoa</taxon>
        <taxon>Ecdysozoa</taxon>
        <taxon>Arthropoda</taxon>
        <taxon>Crustacea</taxon>
        <taxon>Multicrustacea</taxon>
        <taxon>Malacostraca</taxon>
        <taxon>Eumalacostraca</taxon>
        <taxon>Peracarida</taxon>
        <taxon>Amphipoda</taxon>
        <taxon>Senticaudata</taxon>
        <taxon>Talitrida</taxon>
        <taxon>Talitroidea</taxon>
        <taxon>Hyalellidae</taxon>
        <taxon>Hyalella</taxon>
    </lineage>
</organism>
<dbReference type="AlphaFoldDB" id="A0A979FUH4"/>
<reference evidence="3" key="1">
    <citation type="submission" date="2025-08" db="UniProtKB">
        <authorList>
            <consortium name="RefSeq"/>
        </authorList>
    </citation>
    <scope>IDENTIFICATION</scope>
    <source>
        <tissue evidence="3">Whole organism</tissue>
    </source>
</reference>
<dbReference type="KEGG" id="hazt:125178904"/>
<accession>A0A979FUH4</accession>
<evidence type="ECO:0000313" key="2">
    <source>
        <dbReference type="Proteomes" id="UP000694843"/>
    </source>
</evidence>
<feature type="region of interest" description="Disordered" evidence="1">
    <location>
        <begin position="1"/>
        <end position="20"/>
    </location>
</feature>
<evidence type="ECO:0000313" key="3">
    <source>
        <dbReference type="RefSeq" id="XP_047739704.1"/>
    </source>
</evidence>
<sequence length="292" mass="32369">MLKWLVTRNPGTDEPGQSTDRYFVHSVSGYLDNSELPPTVNLSLDNSTAIIQQHLLPSVYYRRTQQPNDRLLNNNIAGIGDSEKPGSLRTNHLHSKNLSLPNEHRQGKHYHYAVSDILVANEAQMQAAMAAPNFLSSEVVQDKRHAGFSSSPPSTSADVPQESHVSQKLWSHPVEAQMLVGSEHFLMTALPASELHHLPASELHHLPTSELRHLTHERKVLSAAITDDPLATLSGRRHKRMHEEIYAVSRSMVITKVSQAHQCTTTPKECIHFTIGSFTTVGLAAVQSLLSK</sequence>
<evidence type="ECO:0000256" key="1">
    <source>
        <dbReference type="SAM" id="MobiDB-lite"/>
    </source>
</evidence>
<proteinExistence type="predicted"/>
<gene>
    <name evidence="3" type="primary">LOC125178904</name>
</gene>
<protein>
    <submittedName>
        <fullName evidence="3">Uncharacterized protein LOC125178904</fullName>
    </submittedName>
</protein>
<dbReference type="Proteomes" id="UP000694843">
    <property type="component" value="Unplaced"/>
</dbReference>
<dbReference type="GeneID" id="125178904"/>
<dbReference type="RefSeq" id="XP_047739704.1">
    <property type="nucleotide sequence ID" value="XM_047883748.1"/>
</dbReference>